<reference evidence="10 11" key="1">
    <citation type="submission" date="2024-08" db="EMBL/GenBank/DDBJ databases">
        <authorList>
            <person name="Wei W."/>
        </authorList>
    </citation>
    <scope>NUCLEOTIDE SEQUENCE [LARGE SCALE GENOMIC DNA]</scope>
    <source>
        <strain evidence="10 11">XU2</strain>
    </source>
</reference>
<evidence type="ECO:0000313" key="11">
    <source>
        <dbReference type="Proteomes" id="UP001570846"/>
    </source>
</evidence>
<comment type="catalytic activity">
    <reaction evidence="9">
        <text>a 3'-end 3'-phospho-ribonucleotide-RNA + a 5'-end dephospho-ribonucleoside-RNA + GTP = a ribonucleotidyl-ribonucleotide-RNA + GMP + diphosphate</text>
        <dbReference type="Rhea" id="RHEA:68076"/>
        <dbReference type="Rhea" id="RHEA-COMP:10463"/>
        <dbReference type="Rhea" id="RHEA-COMP:13936"/>
        <dbReference type="Rhea" id="RHEA-COMP:17355"/>
        <dbReference type="ChEBI" id="CHEBI:33019"/>
        <dbReference type="ChEBI" id="CHEBI:37565"/>
        <dbReference type="ChEBI" id="CHEBI:58115"/>
        <dbReference type="ChEBI" id="CHEBI:83062"/>
        <dbReference type="ChEBI" id="CHEBI:138284"/>
        <dbReference type="ChEBI" id="CHEBI:173118"/>
        <dbReference type="EC" id="6.5.1.8"/>
    </reaction>
</comment>
<dbReference type="InterPro" id="IPR001233">
    <property type="entry name" value="RtcB"/>
</dbReference>
<evidence type="ECO:0000256" key="2">
    <source>
        <dbReference type="ARBA" id="ARBA00012726"/>
    </source>
</evidence>
<dbReference type="InterPro" id="IPR052915">
    <property type="entry name" value="RtcB-like"/>
</dbReference>
<protein>
    <recommendedName>
        <fullName evidence="2">3'-phosphate/5'-hydroxy nucleic acid ligase</fullName>
        <ecNumber evidence="2">6.5.1.8</ecNumber>
    </recommendedName>
</protein>
<evidence type="ECO:0000256" key="8">
    <source>
        <dbReference type="ARBA" id="ARBA00023211"/>
    </source>
</evidence>
<evidence type="ECO:0000256" key="6">
    <source>
        <dbReference type="ARBA" id="ARBA00022800"/>
    </source>
</evidence>
<comment type="cofactor">
    <cofactor evidence="1">
        <name>Mn(2+)</name>
        <dbReference type="ChEBI" id="CHEBI:29035"/>
    </cofactor>
</comment>
<proteinExistence type="predicted"/>
<comment type="caution">
    <text evidence="10">The sequence shown here is derived from an EMBL/GenBank/DDBJ whole genome shotgun (WGS) entry which is preliminary data.</text>
</comment>
<keyword evidence="5" id="KW-0547">Nucleotide-binding</keyword>
<accession>A0ABV4R9N1</accession>
<dbReference type="EMBL" id="JBGOGF010000001">
    <property type="protein sequence ID" value="MFA1769787.1"/>
    <property type="molecule type" value="Genomic_DNA"/>
</dbReference>
<dbReference type="Proteomes" id="UP001570846">
    <property type="component" value="Unassembled WGS sequence"/>
</dbReference>
<keyword evidence="11" id="KW-1185">Reference proteome</keyword>
<evidence type="ECO:0000256" key="7">
    <source>
        <dbReference type="ARBA" id="ARBA00023134"/>
    </source>
</evidence>
<dbReference type="EC" id="6.5.1.8" evidence="2"/>
<keyword evidence="7" id="KW-0342">GTP-binding</keyword>
<evidence type="ECO:0000256" key="9">
    <source>
        <dbReference type="ARBA" id="ARBA00047746"/>
    </source>
</evidence>
<evidence type="ECO:0000313" key="10">
    <source>
        <dbReference type="EMBL" id="MFA1769787.1"/>
    </source>
</evidence>
<dbReference type="RefSeq" id="WP_225840679.1">
    <property type="nucleotide sequence ID" value="NZ_BMMG01000002.1"/>
</dbReference>
<dbReference type="Gene3D" id="3.90.1860.10">
    <property type="entry name" value="tRNA-splicing ligase RtcB"/>
    <property type="match status" value="1"/>
</dbReference>
<dbReference type="SUPFAM" id="SSF103365">
    <property type="entry name" value="Hypothetical protein PH1602"/>
    <property type="match status" value="1"/>
</dbReference>
<dbReference type="InterPro" id="IPR036025">
    <property type="entry name" value="RtcB-like_sf"/>
</dbReference>
<dbReference type="PANTHER" id="PTHR43749">
    <property type="entry name" value="RNA-SPLICING LIGASE RTCB"/>
    <property type="match status" value="1"/>
</dbReference>
<dbReference type="PANTHER" id="PTHR43749:SF2">
    <property type="entry name" value="RNA-SPLICING LIGASE RTCB"/>
    <property type="match status" value="1"/>
</dbReference>
<keyword evidence="8" id="KW-0464">Manganese</keyword>
<organism evidence="10 11">
    <name type="scientific">Rufibacter glacialis</name>
    <dbReference type="NCBI Taxonomy" id="1259555"/>
    <lineage>
        <taxon>Bacteria</taxon>
        <taxon>Pseudomonadati</taxon>
        <taxon>Bacteroidota</taxon>
        <taxon>Cytophagia</taxon>
        <taxon>Cytophagales</taxon>
        <taxon>Hymenobacteraceae</taxon>
        <taxon>Rufibacter</taxon>
    </lineage>
</organism>
<gene>
    <name evidence="10" type="ORF">ACD591_00670</name>
</gene>
<evidence type="ECO:0000256" key="5">
    <source>
        <dbReference type="ARBA" id="ARBA00022741"/>
    </source>
</evidence>
<evidence type="ECO:0000256" key="1">
    <source>
        <dbReference type="ARBA" id="ARBA00001936"/>
    </source>
</evidence>
<evidence type="ECO:0000256" key="4">
    <source>
        <dbReference type="ARBA" id="ARBA00022723"/>
    </source>
</evidence>
<keyword evidence="4" id="KW-0479">Metal-binding</keyword>
<keyword evidence="6" id="KW-0692">RNA repair</keyword>
<name>A0ABV4R9N1_9BACT</name>
<evidence type="ECO:0000256" key="3">
    <source>
        <dbReference type="ARBA" id="ARBA00022598"/>
    </source>
</evidence>
<dbReference type="Pfam" id="PF01139">
    <property type="entry name" value="RtcB"/>
    <property type="match status" value="2"/>
</dbReference>
<sequence>MKNAERFSRIACTTNFCTAMAIVLNNITVFGEEIIDQSAIDQIKRCVGEEDLGVLTADAHYGYAHPIGGAVAYKNHVSLSGVGFDIGCGNKAVRTDVLAQDVDIARVMNQVVRSIGFGVGRPNPKPIDHPVLDHIGKAAFKPQRELRKLAAEQLGTVGSGNHFIDLFADEEGYLWVGVHFGSRGFGHRTATGFIAMSQGLGFFDKAKEGRMDGPPILFDIQSQLGQDYIAAMSLAGEYAYAGRDVVVEKVLNILGAKATEVVHNHHNFAWFERHQGEDYWVVRKGCTPAFPGQKGFIGANMYDNSVIIEGVESELSVRGLYSTVHGAGRLLSRRAAAGKTKWMRDKNGVKRKTVVSPGLVDFDAVQQRMKAKGIELRGAGADEAPEAYKKLEDVLKYQGNTIKVLHTLRPLGVAMAGEDVYDPYKD</sequence>
<keyword evidence="3" id="KW-0436">Ligase</keyword>